<dbReference type="SUPFAM" id="SSF53187">
    <property type="entry name" value="Zn-dependent exopeptidases"/>
    <property type="match status" value="1"/>
</dbReference>
<reference evidence="4" key="1">
    <citation type="submission" date="2021-02" db="EMBL/GenBank/DDBJ databases">
        <authorList>
            <person name="Nowell W R."/>
        </authorList>
    </citation>
    <scope>NUCLEOTIDE SEQUENCE</scope>
</reference>
<evidence type="ECO:0000256" key="1">
    <source>
        <dbReference type="ARBA" id="ARBA00005988"/>
    </source>
</evidence>
<sequence>PKKPCGTDVFPDGITNGAAWYPVCGGMQDFNYLASNSFELTLELGCQKFPPGKDLANLWNENK</sequence>
<dbReference type="GO" id="GO:0004181">
    <property type="term" value="F:metallocarboxypeptidase activity"/>
    <property type="evidence" value="ECO:0007669"/>
    <property type="project" value="InterPro"/>
</dbReference>
<accession>A0A8S2XSI3</accession>
<dbReference type="AlphaFoldDB" id="A0A8S2XSI3"/>
<organism evidence="4 5">
    <name type="scientific">Rotaria magnacalcarata</name>
    <dbReference type="NCBI Taxonomy" id="392030"/>
    <lineage>
        <taxon>Eukaryota</taxon>
        <taxon>Metazoa</taxon>
        <taxon>Spiralia</taxon>
        <taxon>Gnathifera</taxon>
        <taxon>Rotifera</taxon>
        <taxon>Eurotatoria</taxon>
        <taxon>Bdelloidea</taxon>
        <taxon>Philodinida</taxon>
        <taxon>Philodinidae</taxon>
        <taxon>Rotaria</taxon>
    </lineage>
</organism>
<name>A0A8S2XSI3_9BILA</name>
<gene>
    <name evidence="4" type="ORF">GIL414_LOCUS35237</name>
</gene>
<protein>
    <recommendedName>
        <fullName evidence="3">Peptidase M14 domain-containing protein</fullName>
    </recommendedName>
</protein>
<comment type="caution">
    <text evidence="4">The sequence shown here is derived from an EMBL/GenBank/DDBJ whole genome shotgun (WGS) entry which is preliminary data.</text>
</comment>
<dbReference type="EMBL" id="CAJOBJ010083856">
    <property type="protein sequence ID" value="CAF4512467.1"/>
    <property type="molecule type" value="Genomic_DNA"/>
</dbReference>
<feature type="non-terminal residue" evidence="4">
    <location>
        <position position="63"/>
    </location>
</feature>
<comment type="similarity">
    <text evidence="1 2">Belongs to the peptidase M14 family.</text>
</comment>
<dbReference type="PANTHER" id="PTHR11532:SF62">
    <property type="entry name" value="CARBOXYPEPTIDASE D"/>
    <property type="match status" value="1"/>
</dbReference>
<dbReference type="GO" id="GO:0016485">
    <property type="term" value="P:protein processing"/>
    <property type="evidence" value="ECO:0007669"/>
    <property type="project" value="TreeGrafter"/>
</dbReference>
<evidence type="ECO:0000313" key="4">
    <source>
        <dbReference type="EMBL" id="CAF4512467.1"/>
    </source>
</evidence>
<dbReference type="Pfam" id="PF00246">
    <property type="entry name" value="Peptidase_M14"/>
    <property type="match status" value="1"/>
</dbReference>
<dbReference type="Proteomes" id="UP000681720">
    <property type="component" value="Unassembled WGS sequence"/>
</dbReference>
<dbReference type="GO" id="GO:0005615">
    <property type="term" value="C:extracellular space"/>
    <property type="evidence" value="ECO:0007669"/>
    <property type="project" value="TreeGrafter"/>
</dbReference>
<proteinExistence type="inferred from homology"/>
<feature type="domain" description="Peptidase M14" evidence="3">
    <location>
        <begin position="1"/>
        <end position="63"/>
    </location>
</feature>
<feature type="active site" description="Proton donor/acceptor" evidence="2">
    <location>
        <position position="43"/>
    </location>
</feature>
<dbReference type="PANTHER" id="PTHR11532">
    <property type="entry name" value="PROTEASE M14 CARBOXYPEPTIDASE"/>
    <property type="match status" value="1"/>
</dbReference>
<dbReference type="GO" id="GO:0006518">
    <property type="term" value="P:peptide metabolic process"/>
    <property type="evidence" value="ECO:0007669"/>
    <property type="project" value="TreeGrafter"/>
</dbReference>
<dbReference type="GO" id="GO:0008270">
    <property type="term" value="F:zinc ion binding"/>
    <property type="evidence" value="ECO:0007669"/>
    <property type="project" value="InterPro"/>
</dbReference>
<dbReference type="Gene3D" id="3.40.630.10">
    <property type="entry name" value="Zn peptidases"/>
    <property type="match status" value="1"/>
</dbReference>
<evidence type="ECO:0000259" key="3">
    <source>
        <dbReference type="PROSITE" id="PS52035"/>
    </source>
</evidence>
<dbReference type="InterPro" id="IPR050753">
    <property type="entry name" value="Peptidase_M14_domain"/>
</dbReference>
<evidence type="ECO:0000313" key="5">
    <source>
        <dbReference type="Proteomes" id="UP000681720"/>
    </source>
</evidence>
<feature type="non-terminal residue" evidence="4">
    <location>
        <position position="1"/>
    </location>
</feature>
<dbReference type="PROSITE" id="PS52035">
    <property type="entry name" value="PEPTIDASE_M14"/>
    <property type="match status" value="1"/>
</dbReference>
<evidence type="ECO:0000256" key="2">
    <source>
        <dbReference type="PROSITE-ProRule" id="PRU01379"/>
    </source>
</evidence>
<dbReference type="InterPro" id="IPR000834">
    <property type="entry name" value="Peptidase_M14"/>
</dbReference>